<dbReference type="InterPro" id="IPR003593">
    <property type="entry name" value="AAA+_ATPase"/>
</dbReference>
<reference evidence="7 8" key="1">
    <citation type="submission" date="2019-07" db="EMBL/GenBank/DDBJ databases">
        <title>Genomic Encyclopedia of Archaeal and Bacterial Type Strains, Phase II (KMG-II): from individual species to whole genera.</title>
        <authorList>
            <person name="Goeker M."/>
        </authorList>
    </citation>
    <scope>NUCLEOTIDE SEQUENCE [LARGE SCALE GENOMIC DNA]</scope>
    <source>
        <strain evidence="7 8">ATCC BAA-1139</strain>
    </source>
</reference>
<dbReference type="InterPro" id="IPR035965">
    <property type="entry name" value="PAS-like_dom_sf"/>
</dbReference>
<dbReference type="PRINTS" id="PR01590">
    <property type="entry name" value="HTHFIS"/>
</dbReference>
<dbReference type="Proteomes" id="UP000319449">
    <property type="component" value="Unassembled WGS sequence"/>
</dbReference>
<evidence type="ECO:0000313" key="8">
    <source>
        <dbReference type="Proteomes" id="UP000319449"/>
    </source>
</evidence>
<dbReference type="InterPro" id="IPR000014">
    <property type="entry name" value="PAS"/>
</dbReference>
<dbReference type="Pfam" id="PF02954">
    <property type="entry name" value="HTH_8"/>
    <property type="match status" value="1"/>
</dbReference>
<gene>
    <name evidence="7" type="ORF">JN12_00109</name>
</gene>
<comment type="caution">
    <text evidence="7">The sequence shown here is derived from an EMBL/GenBank/DDBJ whole genome shotgun (WGS) entry which is preliminary data.</text>
</comment>
<dbReference type="Gene3D" id="3.40.50.300">
    <property type="entry name" value="P-loop containing nucleotide triphosphate hydrolases"/>
    <property type="match status" value="1"/>
</dbReference>
<dbReference type="GO" id="GO:0043565">
    <property type="term" value="F:sequence-specific DNA binding"/>
    <property type="evidence" value="ECO:0007669"/>
    <property type="project" value="InterPro"/>
</dbReference>
<dbReference type="AlphaFoldDB" id="A0A562WS69"/>
<dbReference type="InterPro" id="IPR009057">
    <property type="entry name" value="Homeodomain-like_sf"/>
</dbReference>
<dbReference type="SUPFAM" id="SSF46689">
    <property type="entry name" value="Homeodomain-like"/>
    <property type="match status" value="1"/>
</dbReference>
<evidence type="ECO:0000256" key="3">
    <source>
        <dbReference type="ARBA" id="ARBA00023015"/>
    </source>
</evidence>
<dbReference type="SUPFAM" id="SSF52540">
    <property type="entry name" value="P-loop containing nucleoside triphosphate hydrolases"/>
    <property type="match status" value="1"/>
</dbReference>
<evidence type="ECO:0000256" key="2">
    <source>
        <dbReference type="ARBA" id="ARBA00022840"/>
    </source>
</evidence>
<dbReference type="Pfam" id="PF13426">
    <property type="entry name" value="PAS_9"/>
    <property type="match status" value="1"/>
</dbReference>
<evidence type="ECO:0000259" key="5">
    <source>
        <dbReference type="PROSITE" id="PS50045"/>
    </source>
</evidence>
<dbReference type="PANTHER" id="PTHR32071:SF57">
    <property type="entry name" value="C4-DICARBOXYLATE TRANSPORT TRANSCRIPTIONAL REGULATORY PROTEIN DCTD"/>
    <property type="match status" value="1"/>
</dbReference>
<dbReference type="SMART" id="SM00382">
    <property type="entry name" value="AAA"/>
    <property type="match status" value="1"/>
</dbReference>
<organism evidence="7 8">
    <name type="scientific">Geobacter argillaceus</name>
    <dbReference type="NCBI Taxonomy" id="345631"/>
    <lineage>
        <taxon>Bacteria</taxon>
        <taxon>Pseudomonadati</taxon>
        <taxon>Thermodesulfobacteriota</taxon>
        <taxon>Desulfuromonadia</taxon>
        <taxon>Geobacterales</taxon>
        <taxon>Geobacteraceae</taxon>
        <taxon>Geobacter</taxon>
    </lineage>
</organism>
<evidence type="ECO:0000256" key="4">
    <source>
        <dbReference type="ARBA" id="ARBA00023163"/>
    </source>
</evidence>
<dbReference type="InterPro" id="IPR027417">
    <property type="entry name" value="P-loop_NTPase"/>
</dbReference>
<dbReference type="InterPro" id="IPR002197">
    <property type="entry name" value="HTH_Fis"/>
</dbReference>
<dbReference type="PROSITE" id="PS50045">
    <property type="entry name" value="SIGMA54_INTERACT_4"/>
    <property type="match status" value="1"/>
</dbReference>
<dbReference type="GO" id="GO:0006355">
    <property type="term" value="P:regulation of DNA-templated transcription"/>
    <property type="evidence" value="ECO:0007669"/>
    <property type="project" value="InterPro"/>
</dbReference>
<dbReference type="InterPro" id="IPR058031">
    <property type="entry name" value="AAA_lid_NorR"/>
</dbReference>
<dbReference type="CDD" id="cd00009">
    <property type="entry name" value="AAA"/>
    <property type="match status" value="1"/>
</dbReference>
<proteinExistence type="predicted"/>
<accession>A0A562WS69</accession>
<dbReference type="PROSITE" id="PS00675">
    <property type="entry name" value="SIGMA54_INTERACT_1"/>
    <property type="match status" value="1"/>
</dbReference>
<feature type="domain" description="Sigma-54 factor interaction" evidence="5">
    <location>
        <begin position="272"/>
        <end position="502"/>
    </location>
</feature>
<dbReference type="Pfam" id="PF25601">
    <property type="entry name" value="AAA_lid_14"/>
    <property type="match status" value="1"/>
</dbReference>
<sequence length="593" mass="66223">MRFMTDVNHIMRNGLEILSNPERLWIVVLDENLRIVSSNYPCKSLADISPEELTGKPLEDVDGFHDLCLLIDKGFCFSSQLFKAFEQNLVCDYEPIEEDNKPVGGILSIRKTCLDESQFFPLSEIIEIITKDADIQKDGVIIVNREGVVTMVNRSFAVFVGTLPQNLIGKHCLKTYPAYSNSKLSRLPIVMQTGIAEIGVPHLISGRDWIVSRYPLTKNGRVIGGFGKIHHDEKAQVLSDISIQPLVQNIDAAKLAVAFKKRRDLRYDVHNIIGQSKIMLDLKGSLLQVAERGSNVLLIGESGTGKELFAHALHAASKRSSGPFVEINCAAIPENLLESELFGYVEGAFTGAKKGGQVGKFELAHAGTIFLDEIAELPLHMQGKLLRVLQEKELSPLGSTKTKHVDVRVVAATNADLQYLVNNGKFRMDLYYRLDIMTLHIPPLRERAEDIFLLTKHYIDSFNAEFGLDVQDLAPDAWLAIKNYNFPGNVRELRNIIERAFNSVTGALIELKHLPNYIVQPPSHYSLPALELPAPVDFDESLGKKTLPEMIEELEKQLIERAMKQTGGNKNEAATLLGISRAAIYKKTQKYNL</sequence>
<dbReference type="PROSITE" id="PS00688">
    <property type="entry name" value="SIGMA54_INTERACT_3"/>
    <property type="match status" value="1"/>
</dbReference>
<keyword evidence="2" id="KW-0067">ATP-binding</keyword>
<dbReference type="RefSeq" id="WP_246125678.1">
    <property type="nucleotide sequence ID" value="NZ_VLLN01000001.1"/>
</dbReference>
<dbReference type="Pfam" id="PF00158">
    <property type="entry name" value="Sigma54_activat"/>
    <property type="match status" value="1"/>
</dbReference>
<keyword evidence="4" id="KW-0804">Transcription</keyword>
<dbReference type="InterPro" id="IPR002078">
    <property type="entry name" value="Sigma_54_int"/>
</dbReference>
<dbReference type="GO" id="GO:0005524">
    <property type="term" value="F:ATP binding"/>
    <property type="evidence" value="ECO:0007669"/>
    <property type="project" value="UniProtKB-KW"/>
</dbReference>
<dbReference type="CDD" id="cd00130">
    <property type="entry name" value="PAS"/>
    <property type="match status" value="1"/>
</dbReference>
<protein>
    <submittedName>
        <fullName evidence="7">Transcriptional regulator with PAS, ATPase and Fis domain</fullName>
    </submittedName>
</protein>
<dbReference type="InterPro" id="IPR025662">
    <property type="entry name" value="Sigma_54_int_dom_ATP-bd_1"/>
</dbReference>
<dbReference type="Gene3D" id="1.10.8.60">
    <property type="match status" value="1"/>
</dbReference>
<dbReference type="Gene3D" id="1.10.10.60">
    <property type="entry name" value="Homeodomain-like"/>
    <property type="match status" value="1"/>
</dbReference>
<evidence type="ECO:0000259" key="6">
    <source>
        <dbReference type="PROSITE" id="PS50112"/>
    </source>
</evidence>
<dbReference type="InterPro" id="IPR025944">
    <property type="entry name" value="Sigma_54_int_dom_CS"/>
</dbReference>
<keyword evidence="1" id="KW-0547">Nucleotide-binding</keyword>
<evidence type="ECO:0000313" key="7">
    <source>
        <dbReference type="EMBL" id="TWJ33435.1"/>
    </source>
</evidence>
<dbReference type="SUPFAM" id="SSF55785">
    <property type="entry name" value="PYP-like sensor domain (PAS domain)"/>
    <property type="match status" value="1"/>
</dbReference>
<keyword evidence="8" id="KW-1185">Reference proteome</keyword>
<feature type="domain" description="PAS" evidence="6">
    <location>
        <begin position="138"/>
        <end position="173"/>
    </location>
</feature>
<keyword evidence="3" id="KW-0805">Transcription regulation</keyword>
<dbReference type="PROSITE" id="PS50112">
    <property type="entry name" value="PAS"/>
    <property type="match status" value="1"/>
</dbReference>
<dbReference type="PANTHER" id="PTHR32071">
    <property type="entry name" value="TRANSCRIPTIONAL REGULATORY PROTEIN"/>
    <property type="match status" value="1"/>
</dbReference>
<name>A0A562WS69_9BACT</name>
<dbReference type="FunFam" id="3.40.50.300:FF:000006">
    <property type="entry name" value="DNA-binding transcriptional regulator NtrC"/>
    <property type="match status" value="1"/>
</dbReference>
<evidence type="ECO:0000256" key="1">
    <source>
        <dbReference type="ARBA" id="ARBA00022741"/>
    </source>
</evidence>
<dbReference type="EMBL" id="VLLN01000001">
    <property type="protein sequence ID" value="TWJ33435.1"/>
    <property type="molecule type" value="Genomic_DNA"/>
</dbReference>
<dbReference type="Gene3D" id="3.30.450.20">
    <property type="entry name" value="PAS domain"/>
    <property type="match status" value="1"/>
</dbReference>